<protein>
    <submittedName>
        <fullName evidence="1">Uncharacterized protein</fullName>
    </submittedName>
</protein>
<dbReference type="EMBL" id="ABWN01000029">
    <property type="protein sequence ID" value="EFF68471.1"/>
    <property type="molecule type" value="Genomic_DNA"/>
</dbReference>
<comment type="caution">
    <text evidence="1">The sequence shown here is derived from an EMBL/GenBank/DDBJ whole genome shotgun (WGS) entry which is preliminary data.</text>
</comment>
<dbReference type="Proteomes" id="UP000006238">
    <property type="component" value="Unassembled WGS sequence"/>
</dbReference>
<dbReference type="RefSeq" id="WP_005602790.1">
    <property type="nucleotide sequence ID" value="NZ_GG663524.1"/>
</dbReference>
<evidence type="ECO:0000313" key="2">
    <source>
        <dbReference type="Proteomes" id="UP000006238"/>
    </source>
</evidence>
<accession>D4RZP7</accession>
<organism evidence="1 2">
    <name type="scientific">Eshraghiella crossota DSM 2876</name>
    <dbReference type="NCBI Taxonomy" id="511680"/>
    <lineage>
        <taxon>Bacteria</taxon>
        <taxon>Bacillati</taxon>
        <taxon>Bacillota</taxon>
        <taxon>Clostridia</taxon>
        <taxon>Lachnospirales</taxon>
        <taxon>Lachnospiraceae</taxon>
        <taxon>Eshraghiella</taxon>
    </lineage>
</organism>
<name>D4RZP7_9FIRM</name>
<proteinExistence type="predicted"/>
<gene>
    <name evidence="1" type="ORF">BUTYVIB_01304</name>
</gene>
<dbReference type="STRING" id="45851.BHV86_05590"/>
<dbReference type="InterPro" id="IPR024539">
    <property type="entry name" value="DUF3877"/>
</dbReference>
<dbReference type="Pfam" id="PF12993">
    <property type="entry name" value="DUF3877"/>
    <property type="match status" value="1"/>
</dbReference>
<dbReference type="GeneID" id="98917461"/>
<dbReference type="AlphaFoldDB" id="D4RZP7"/>
<dbReference type="HOGENOM" id="CLU_120963_0_0_9"/>
<dbReference type="eggNOG" id="ENOG502ZCII">
    <property type="taxonomic scope" value="Bacteria"/>
</dbReference>
<evidence type="ECO:0000313" key="1">
    <source>
        <dbReference type="EMBL" id="EFF68471.1"/>
    </source>
</evidence>
<sequence length="178" mass="20805">MNLEALEKDICYVIKEEQIKLGFRKESISLYYPLSSLNSILETECDTEEMLQVLDEFKIKSKAEFGDIDVSVKGERFCIKLPDTASEYVNNTTEKTGFLYDLIATVSRHGITIEDVKKVFEGYSSHVHFETMEHEEFNYLIYFEDGTPDDSYYCFTEEGGHLIYHRFSKNAYKDTFNR</sequence>
<keyword evidence="2" id="KW-1185">Reference proteome</keyword>
<reference evidence="1 2" key="1">
    <citation type="submission" date="2010-02" db="EMBL/GenBank/DDBJ databases">
        <authorList>
            <person name="Weinstock G."/>
            <person name="Sodergren E."/>
            <person name="Clifton S."/>
            <person name="Fulton L."/>
            <person name="Fulton B."/>
            <person name="Courtney L."/>
            <person name="Fronick C."/>
            <person name="Harrison M."/>
            <person name="Strong C."/>
            <person name="Farmer C."/>
            <person name="Delahaunty K."/>
            <person name="Markovic C."/>
            <person name="Hall O."/>
            <person name="Minx P."/>
            <person name="Tomlinson C."/>
            <person name="Mitreva M."/>
            <person name="Nelson J."/>
            <person name="Hou S."/>
            <person name="Wollam A."/>
            <person name="Pepin K.H."/>
            <person name="Johnson M."/>
            <person name="Bhonagiri V."/>
            <person name="Zhang X."/>
            <person name="Suruliraj S."/>
            <person name="Warren W."/>
            <person name="Chinwalla A."/>
            <person name="Mardis E.R."/>
            <person name="Wilson R.K."/>
        </authorList>
    </citation>
    <scope>NUCLEOTIDE SEQUENCE [LARGE SCALE GENOMIC DNA]</scope>
    <source>
        <strain evidence="1 2">DSM 2876</strain>
    </source>
</reference>